<evidence type="ECO:0000256" key="11">
    <source>
        <dbReference type="ARBA" id="ARBA00023014"/>
    </source>
</evidence>
<dbReference type="GO" id="GO:0051537">
    <property type="term" value="F:2 iron, 2 sulfur cluster binding"/>
    <property type="evidence" value="ECO:0007669"/>
    <property type="project" value="UniProtKB-KW"/>
</dbReference>
<keyword evidence="8 13" id="KW-0479">Metal-binding</keyword>
<keyword evidence="5 13" id="KW-0808">Transferase</keyword>
<comment type="pathway">
    <text evidence="1 13">Cofactor biosynthesis; biotin biosynthesis; biotin from 7,8-diaminononanoate: step 2/2.</text>
</comment>
<keyword evidence="6 13" id="KW-0949">S-adenosyl-L-methionine</keyword>
<dbReference type="AlphaFoldDB" id="A0A7W7ZM60"/>
<keyword evidence="9 13" id="KW-0093">Biotin biosynthesis</keyword>
<dbReference type="NCBIfam" id="TIGR00433">
    <property type="entry name" value="bioB"/>
    <property type="match status" value="1"/>
</dbReference>
<dbReference type="Pfam" id="PF04055">
    <property type="entry name" value="Radical_SAM"/>
    <property type="match status" value="1"/>
</dbReference>
<evidence type="ECO:0000256" key="8">
    <source>
        <dbReference type="ARBA" id="ARBA00022723"/>
    </source>
</evidence>
<reference evidence="16 17" key="1">
    <citation type="submission" date="2020-08" db="EMBL/GenBank/DDBJ databases">
        <title>Genomic Encyclopedia of Type Strains, Phase IV (KMG-V): Genome sequencing to study the core and pangenomes of soil and plant-associated prokaryotes.</title>
        <authorList>
            <person name="Whitman W."/>
        </authorList>
    </citation>
    <scope>NUCLEOTIDE SEQUENCE [LARGE SCALE GENOMIC DNA]</scope>
    <source>
        <strain evidence="16 17">X5P3</strain>
    </source>
</reference>
<dbReference type="Proteomes" id="UP000584867">
    <property type="component" value="Unassembled WGS sequence"/>
</dbReference>
<evidence type="ECO:0000256" key="12">
    <source>
        <dbReference type="ARBA" id="ARBA00051157"/>
    </source>
</evidence>
<dbReference type="InterPro" id="IPR007197">
    <property type="entry name" value="rSAM"/>
</dbReference>
<feature type="binding site" evidence="13 14">
    <location>
        <position position="58"/>
    </location>
    <ligand>
        <name>[4Fe-4S] cluster</name>
        <dbReference type="ChEBI" id="CHEBI:49883"/>
        <note>4Fe-4S-S-AdoMet</note>
    </ligand>
</feature>
<dbReference type="EC" id="2.8.1.6" evidence="3 13"/>
<dbReference type="SFLD" id="SFLDS00029">
    <property type="entry name" value="Radical_SAM"/>
    <property type="match status" value="1"/>
</dbReference>
<evidence type="ECO:0000256" key="1">
    <source>
        <dbReference type="ARBA" id="ARBA00004942"/>
    </source>
</evidence>
<dbReference type="Pfam" id="PF06968">
    <property type="entry name" value="BATS"/>
    <property type="match status" value="1"/>
</dbReference>
<dbReference type="CDD" id="cd01335">
    <property type="entry name" value="Radical_SAM"/>
    <property type="match status" value="1"/>
</dbReference>
<dbReference type="PIRSF" id="PIRSF001619">
    <property type="entry name" value="Biotin_synth"/>
    <property type="match status" value="1"/>
</dbReference>
<evidence type="ECO:0000256" key="14">
    <source>
        <dbReference type="PIRSR" id="PIRSR001619-1"/>
    </source>
</evidence>
<sequence length="310" mass="33767">MVAEHRPESSGSLYRMPLLELISLAHLVHIEHHNLSDIQKCVLLSIKTGGCPEDCGYCSQSAHHETGLERQALLSIQDVRAAALRAREQGAQRFCMGAAWRSAPSGQSFEQVLGFIREVKSLGLEACATLGMLTPEQAKLLKEAGLDAYNHNLDTSREFYGNVITTRTFDDRLRTIQSVREAGITVCSGGILGLGESDEDRCRLLTELASMNPQPESVPMNLLVPVKGTPLERAVPVSSTVLIRTIAVARILMPKARIRLSAGRLSLNREAQLLAFFAGANSIFMGDKLLTTPNVSKDEDESLFAEIGGL</sequence>
<dbReference type="UniPathway" id="UPA00078">
    <property type="reaction ID" value="UER00162"/>
</dbReference>
<organism evidence="16 17">
    <name type="scientific">Granulicella mallensis</name>
    <dbReference type="NCBI Taxonomy" id="940614"/>
    <lineage>
        <taxon>Bacteria</taxon>
        <taxon>Pseudomonadati</taxon>
        <taxon>Acidobacteriota</taxon>
        <taxon>Terriglobia</taxon>
        <taxon>Terriglobales</taxon>
        <taxon>Acidobacteriaceae</taxon>
        <taxon>Granulicella</taxon>
    </lineage>
</organism>
<comment type="cofactor">
    <cofactor evidence="13">
        <name>[2Fe-2S] cluster</name>
        <dbReference type="ChEBI" id="CHEBI:190135"/>
    </cofactor>
    <text evidence="13">Binds 1 [2Fe-2S] cluster. The cluster is coordinated with 3 cysteines and 1 arginine.</text>
</comment>
<evidence type="ECO:0000256" key="6">
    <source>
        <dbReference type="ARBA" id="ARBA00022691"/>
    </source>
</evidence>
<evidence type="ECO:0000313" key="17">
    <source>
        <dbReference type="Proteomes" id="UP000584867"/>
    </source>
</evidence>
<dbReference type="InterPro" id="IPR024177">
    <property type="entry name" value="Biotin_synthase"/>
</dbReference>
<dbReference type="SFLD" id="SFLDF00272">
    <property type="entry name" value="biotin_synthase"/>
    <property type="match status" value="1"/>
</dbReference>
<dbReference type="PROSITE" id="PS51918">
    <property type="entry name" value="RADICAL_SAM"/>
    <property type="match status" value="1"/>
</dbReference>
<dbReference type="InterPro" id="IPR058240">
    <property type="entry name" value="rSAM_sf"/>
</dbReference>
<comment type="caution">
    <text evidence="16">The sequence shown here is derived from an EMBL/GenBank/DDBJ whole genome shotgun (WGS) entry which is preliminary data.</text>
</comment>
<name>A0A7W7ZM60_9BACT</name>
<comment type="subunit">
    <text evidence="13">Homodimer.</text>
</comment>
<dbReference type="InterPro" id="IPR006638">
    <property type="entry name" value="Elp3/MiaA/NifB-like_rSAM"/>
</dbReference>
<dbReference type="InterPro" id="IPR013785">
    <property type="entry name" value="Aldolase_TIM"/>
</dbReference>
<evidence type="ECO:0000256" key="4">
    <source>
        <dbReference type="ARBA" id="ARBA00022485"/>
    </source>
</evidence>
<dbReference type="SFLD" id="SFLDG01060">
    <property type="entry name" value="BATS_domain_containing"/>
    <property type="match status" value="1"/>
</dbReference>
<evidence type="ECO:0000256" key="7">
    <source>
        <dbReference type="ARBA" id="ARBA00022714"/>
    </source>
</evidence>
<evidence type="ECO:0000256" key="3">
    <source>
        <dbReference type="ARBA" id="ARBA00012236"/>
    </source>
</evidence>
<evidence type="ECO:0000256" key="2">
    <source>
        <dbReference type="ARBA" id="ARBA00010765"/>
    </source>
</evidence>
<comment type="cofactor">
    <cofactor evidence="14">
        <name>[2Fe-2S] cluster</name>
        <dbReference type="ChEBI" id="CHEBI:190135"/>
    </cofactor>
    <text evidence="14">Binds 1 [2Fe-2S] cluster. The cluster is coordinated with 3 cysteines and 1 arginine.</text>
</comment>
<dbReference type="EMBL" id="JACHIO010000002">
    <property type="protein sequence ID" value="MBB5062278.1"/>
    <property type="molecule type" value="Genomic_DNA"/>
</dbReference>
<evidence type="ECO:0000256" key="10">
    <source>
        <dbReference type="ARBA" id="ARBA00023004"/>
    </source>
</evidence>
<keyword evidence="7 13" id="KW-0001">2Fe-2S</keyword>
<feature type="binding site" evidence="13 14">
    <location>
        <position position="95"/>
    </location>
    <ligand>
        <name>[2Fe-2S] cluster</name>
        <dbReference type="ChEBI" id="CHEBI:190135"/>
    </ligand>
</feature>
<feature type="binding site" evidence="13 14">
    <location>
        <position position="55"/>
    </location>
    <ligand>
        <name>[4Fe-4S] cluster</name>
        <dbReference type="ChEBI" id="CHEBI:49883"/>
        <note>4Fe-4S-S-AdoMet</note>
    </ligand>
</feature>
<comment type="cofactor">
    <cofactor evidence="13 14">
        <name>[4Fe-4S] cluster</name>
        <dbReference type="ChEBI" id="CHEBI:49883"/>
    </cofactor>
    <text evidence="13 14">Binds 1 [4Fe-4S] cluster. The cluster is coordinated with 3 cysteines and an exchangeable S-adenosyl-L-methionine.</text>
</comment>
<evidence type="ECO:0000256" key="5">
    <source>
        <dbReference type="ARBA" id="ARBA00022679"/>
    </source>
</evidence>
<dbReference type="GO" id="GO:0004076">
    <property type="term" value="F:biotin synthase activity"/>
    <property type="evidence" value="ECO:0007669"/>
    <property type="project" value="UniProtKB-UniRule"/>
</dbReference>
<dbReference type="Gene3D" id="3.20.20.70">
    <property type="entry name" value="Aldolase class I"/>
    <property type="match status" value="1"/>
</dbReference>
<dbReference type="SMART" id="SM00729">
    <property type="entry name" value="Elp3"/>
    <property type="match status" value="1"/>
</dbReference>
<dbReference type="InterPro" id="IPR010722">
    <property type="entry name" value="BATS_dom"/>
</dbReference>
<feature type="binding site" evidence="13 14">
    <location>
        <position position="259"/>
    </location>
    <ligand>
        <name>[2Fe-2S] cluster</name>
        <dbReference type="ChEBI" id="CHEBI:190135"/>
    </ligand>
</feature>
<feature type="binding site" evidence="13 14">
    <location>
        <position position="51"/>
    </location>
    <ligand>
        <name>[4Fe-4S] cluster</name>
        <dbReference type="ChEBI" id="CHEBI:49883"/>
        <note>4Fe-4S-S-AdoMet</note>
    </ligand>
</feature>
<accession>A0A7W7ZM60</accession>
<comment type="catalytic activity">
    <reaction evidence="12 13">
        <text>(4R,5S)-dethiobiotin + (sulfur carrier)-SH + 2 reduced [2Fe-2S]-[ferredoxin] + 2 S-adenosyl-L-methionine = (sulfur carrier)-H + biotin + 2 5'-deoxyadenosine + 2 L-methionine + 2 oxidized [2Fe-2S]-[ferredoxin]</text>
        <dbReference type="Rhea" id="RHEA:22060"/>
        <dbReference type="Rhea" id="RHEA-COMP:10000"/>
        <dbReference type="Rhea" id="RHEA-COMP:10001"/>
        <dbReference type="Rhea" id="RHEA-COMP:14737"/>
        <dbReference type="Rhea" id="RHEA-COMP:14739"/>
        <dbReference type="ChEBI" id="CHEBI:17319"/>
        <dbReference type="ChEBI" id="CHEBI:29917"/>
        <dbReference type="ChEBI" id="CHEBI:33737"/>
        <dbReference type="ChEBI" id="CHEBI:33738"/>
        <dbReference type="ChEBI" id="CHEBI:57586"/>
        <dbReference type="ChEBI" id="CHEBI:57844"/>
        <dbReference type="ChEBI" id="CHEBI:59789"/>
        <dbReference type="ChEBI" id="CHEBI:64428"/>
        <dbReference type="ChEBI" id="CHEBI:149473"/>
        <dbReference type="EC" id="2.8.1.6"/>
    </reaction>
</comment>
<keyword evidence="11 13" id="KW-0411">Iron-sulfur</keyword>
<feature type="binding site" evidence="13 14">
    <location>
        <position position="187"/>
    </location>
    <ligand>
        <name>[2Fe-2S] cluster</name>
        <dbReference type="ChEBI" id="CHEBI:190135"/>
    </ligand>
</feature>
<protein>
    <recommendedName>
        <fullName evidence="3 13">Biotin synthase</fullName>
        <ecNumber evidence="3 13">2.8.1.6</ecNumber>
    </recommendedName>
</protein>
<dbReference type="GO" id="GO:0005506">
    <property type="term" value="F:iron ion binding"/>
    <property type="evidence" value="ECO:0007669"/>
    <property type="project" value="UniProtKB-UniRule"/>
</dbReference>
<evidence type="ECO:0000259" key="15">
    <source>
        <dbReference type="PROSITE" id="PS51918"/>
    </source>
</evidence>
<feature type="domain" description="Radical SAM core" evidence="15">
    <location>
        <begin position="36"/>
        <end position="264"/>
    </location>
</feature>
<dbReference type="HAMAP" id="MF_01694">
    <property type="entry name" value="BioB"/>
    <property type="match status" value="1"/>
</dbReference>
<dbReference type="SUPFAM" id="SSF102114">
    <property type="entry name" value="Radical SAM enzymes"/>
    <property type="match status" value="1"/>
</dbReference>
<dbReference type="PANTHER" id="PTHR22976:SF2">
    <property type="entry name" value="BIOTIN SYNTHASE, MITOCHONDRIAL"/>
    <property type="match status" value="1"/>
</dbReference>
<keyword evidence="10 13" id="KW-0408">Iron</keyword>
<dbReference type="PANTHER" id="PTHR22976">
    <property type="entry name" value="BIOTIN SYNTHASE"/>
    <property type="match status" value="1"/>
</dbReference>
<dbReference type="SFLD" id="SFLDG01278">
    <property type="entry name" value="biotin_synthase_like"/>
    <property type="match status" value="1"/>
</dbReference>
<dbReference type="GO" id="GO:0009102">
    <property type="term" value="P:biotin biosynthetic process"/>
    <property type="evidence" value="ECO:0007669"/>
    <property type="project" value="UniProtKB-UniRule"/>
</dbReference>
<dbReference type="GO" id="GO:0051539">
    <property type="term" value="F:4 iron, 4 sulfur cluster binding"/>
    <property type="evidence" value="ECO:0007669"/>
    <property type="project" value="UniProtKB-KW"/>
</dbReference>
<feature type="binding site" evidence="13 14">
    <location>
        <position position="127"/>
    </location>
    <ligand>
        <name>[2Fe-2S] cluster</name>
        <dbReference type="ChEBI" id="CHEBI:190135"/>
    </ligand>
</feature>
<comment type="similarity">
    <text evidence="2 13">Belongs to the radical SAM superfamily. Biotin synthase family.</text>
</comment>
<gene>
    <name evidence="13" type="primary">bioB</name>
    <name evidence="16" type="ORF">HDF15_000605</name>
</gene>
<dbReference type="SMART" id="SM00876">
    <property type="entry name" value="BATS"/>
    <property type="match status" value="1"/>
</dbReference>
<dbReference type="RefSeq" id="WP_184252765.1">
    <property type="nucleotide sequence ID" value="NZ_JACHIO010000002.1"/>
</dbReference>
<comment type="function">
    <text evidence="13">Catalyzes the conversion of dethiobiotin (DTB) to biotin by the insertion of a sulfur atom into dethiobiotin via a radical-based mechanism.</text>
</comment>
<evidence type="ECO:0000256" key="9">
    <source>
        <dbReference type="ARBA" id="ARBA00022756"/>
    </source>
</evidence>
<proteinExistence type="inferred from homology"/>
<evidence type="ECO:0000313" key="16">
    <source>
        <dbReference type="EMBL" id="MBB5062278.1"/>
    </source>
</evidence>
<keyword evidence="4 13" id="KW-0004">4Fe-4S</keyword>
<dbReference type="InterPro" id="IPR002684">
    <property type="entry name" value="Biotin_synth/BioAB"/>
</dbReference>
<evidence type="ECO:0000256" key="13">
    <source>
        <dbReference type="HAMAP-Rule" id="MF_01694"/>
    </source>
</evidence>